<dbReference type="Pfam" id="PF00583">
    <property type="entry name" value="Acetyltransf_1"/>
    <property type="match status" value="1"/>
</dbReference>
<keyword evidence="1" id="KW-0808">Transferase</keyword>
<dbReference type="InterPro" id="IPR000182">
    <property type="entry name" value="GNAT_dom"/>
</dbReference>
<feature type="domain" description="N-acetyltransferase" evidence="3">
    <location>
        <begin position="8"/>
        <end position="170"/>
    </location>
</feature>
<keyword evidence="5" id="KW-1185">Reference proteome</keyword>
<gene>
    <name evidence="4" type="ORF">HAV22_12275</name>
</gene>
<dbReference type="PROSITE" id="PS51186">
    <property type="entry name" value="GNAT"/>
    <property type="match status" value="1"/>
</dbReference>
<evidence type="ECO:0000256" key="1">
    <source>
        <dbReference type="ARBA" id="ARBA00022679"/>
    </source>
</evidence>
<dbReference type="InterPro" id="IPR016181">
    <property type="entry name" value="Acyl_CoA_acyltransferase"/>
</dbReference>
<reference evidence="4 5" key="1">
    <citation type="submission" date="2020-03" db="EMBL/GenBank/DDBJ databases">
        <title>Genome sequence of strain Massilia sp. TW-1.</title>
        <authorList>
            <person name="Chaudhary D.K."/>
        </authorList>
    </citation>
    <scope>NUCLEOTIDE SEQUENCE [LARGE SCALE GENOMIC DNA]</scope>
    <source>
        <strain evidence="4 5">TW-1</strain>
    </source>
</reference>
<dbReference type="Gene3D" id="3.40.630.30">
    <property type="match status" value="1"/>
</dbReference>
<accession>A0ABX0PAR6</accession>
<dbReference type="CDD" id="cd04301">
    <property type="entry name" value="NAT_SF"/>
    <property type="match status" value="1"/>
</dbReference>
<dbReference type="PANTHER" id="PTHR43877:SF2">
    <property type="entry name" value="AMINOALKYLPHOSPHONATE N-ACETYLTRANSFERASE-RELATED"/>
    <property type="match status" value="1"/>
</dbReference>
<dbReference type="InterPro" id="IPR050832">
    <property type="entry name" value="Bact_Acetyltransf"/>
</dbReference>
<evidence type="ECO:0000313" key="4">
    <source>
        <dbReference type="EMBL" id="NIA54410.1"/>
    </source>
</evidence>
<protein>
    <submittedName>
        <fullName evidence="4">GNAT family N-acetyltransferase</fullName>
    </submittedName>
</protein>
<dbReference type="PANTHER" id="PTHR43877">
    <property type="entry name" value="AMINOALKYLPHOSPHONATE N-ACETYLTRANSFERASE-RELATED-RELATED"/>
    <property type="match status" value="1"/>
</dbReference>
<comment type="caution">
    <text evidence="4">The sequence shown here is derived from an EMBL/GenBank/DDBJ whole genome shotgun (WGS) entry which is preliminary data.</text>
</comment>
<organism evidence="4 5">
    <name type="scientific">Telluria antibiotica</name>
    <dbReference type="NCBI Taxonomy" id="2717319"/>
    <lineage>
        <taxon>Bacteria</taxon>
        <taxon>Pseudomonadati</taxon>
        <taxon>Pseudomonadota</taxon>
        <taxon>Betaproteobacteria</taxon>
        <taxon>Burkholderiales</taxon>
        <taxon>Oxalobacteraceae</taxon>
        <taxon>Telluria group</taxon>
        <taxon>Telluria</taxon>
    </lineage>
</organism>
<evidence type="ECO:0000313" key="5">
    <source>
        <dbReference type="Proteomes" id="UP000716322"/>
    </source>
</evidence>
<keyword evidence="2" id="KW-0012">Acyltransferase</keyword>
<proteinExistence type="predicted"/>
<evidence type="ECO:0000256" key="2">
    <source>
        <dbReference type="ARBA" id="ARBA00023315"/>
    </source>
</evidence>
<dbReference type="Proteomes" id="UP000716322">
    <property type="component" value="Unassembled WGS sequence"/>
</dbReference>
<dbReference type="RefSeq" id="WP_166859358.1">
    <property type="nucleotide sequence ID" value="NZ_JAAQOM010000006.1"/>
</dbReference>
<sequence length="170" mass="18365">MPRDPDMPAIRTLHPDDWPVYRDLRLRALADSPQAFGSTHADEVLRTDDVWAARLAAPALGAHKQGWPFAAEVDGTPVGLAWVKMEGDHASVYQVWVAPEARGCGVGAALLDAAIHWARARKASELRLDVTAGDGAAARLYRRMGFTDVGAPIPMAGRTTFEQAMVLPLS</sequence>
<dbReference type="EMBL" id="JAAQOM010000006">
    <property type="protein sequence ID" value="NIA54410.1"/>
    <property type="molecule type" value="Genomic_DNA"/>
</dbReference>
<name>A0ABX0PAR6_9BURK</name>
<dbReference type="SUPFAM" id="SSF55729">
    <property type="entry name" value="Acyl-CoA N-acyltransferases (Nat)"/>
    <property type="match status" value="1"/>
</dbReference>
<evidence type="ECO:0000259" key="3">
    <source>
        <dbReference type="PROSITE" id="PS51186"/>
    </source>
</evidence>